<protein>
    <submittedName>
        <fullName evidence="2">Capsid maturation protease</fullName>
    </submittedName>
</protein>
<organism evidence="2 3">
    <name type="scientific">Gordonia phage Sombrero</name>
    <dbReference type="NCBI Taxonomy" id="2502420"/>
    <lineage>
        <taxon>Viruses</taxon>
        <taxon>Duplodnaviria</taxon>
        <taxon>Heunggongvirae</taxon>
        <taxon>Uroviricota</taxon>
        <taxon>Caudoviricetes</taxon>
        <taxon>Montyvirus</taxon>
        <taxon>Montyvirus sombrero</taxon>
    </lineage>
</organism>
<accession>A0A411BQS5</accession>
<dbReference type="RefSeq" id="YP_009843008.1">
    <property type="nucleotide sequence ID" value="NC_048746.1"/>
</dbReference>
<feature type="region of interest" description="Disordered" evidence="1">
    <location>
        <begin position="340"/>
        <end position="397"/>
    </location>
</feature>
<feature type="compositionally biased region" description="Basic and acidic residues" evidence="1">
    <location>
        <begin position="356"/>
        <end position="367"/>
    </location>
</feature>
<keyword evidence="3" id="KW-1185">Reference proteome</keyword>
<evidence type="ECO:0000313" key="2">
    <source>
        <dbReference type="EMBL" id="QAY03975.1"/>
    </source>
</evidence>
<keyword evidence="2" id="KW-0645">Protease</keyword>
<evidence type="ECO:0000256" key="1">
    <source>
        <dbReference type="SAM" id="MobiDB-lite"/>
    </source>
</evidence>
<dbReference type="GO" id="GO:0008233">
    <property type="term" value="F:peptidase activity"/>
    <property type="evidence" value="ECO:0007669"/>
    <property type="project" value="UniProtKB-KW"/>
</dbReference>
<dbReference type="GO" id="GO:0006508">
    <property type="term" value="P:proteolysis"/>
    <property type="evidence" value="ECO:0007669"/>
    <property type="project" value="UniProtKB-KW"/>
</dbReference>
<proteinExistence type="predicted"/>
<evidence type="ECO:0000313" key="3">
    <source>
        <dbReference type="Proteomes" id="UP000290782"/>
    </source>
</evidence>
<reference evidence="2 3" key="1">
    <citation type="submission" date="2019-01" db="EMBL/GenBank/DDBJ databases">
        <authorList>
            <person name="Byford A.D."/>
            <person name="Nguyen L.Q."/>
            <person name="Alvarez I.A."/>
            <person name="Bhandari M."/>
            <person name="Desselle J.R."/>
            <person name="Duong Q.-N.N."/>
            <person name="Dupree A.F."/>
            <person name="Feroben K.E."/>
            <person name="Garrison M.E."/>
            <person name="Higginbotham J.L."/>
            <person name="Hunter C.W."/>
            <person name="Knight B.A."/>
            <person name="Lee J.A."/>
            <person name="Lewis I.C."/>
            <person name="Long E.L."/>
            <person name="Rimal A."/>
            <person name="Sinnasone S."/>
            <person name="Tandukar J."/>
            <person name="Willis C.E."/>
            <person name="Nguyen A.V."/>
            <person name="Hancock A.M."/>
            <person name="Dicus A.P."/>
            <person name="Gallien G.E."/>
            <person name="Weidemeier A.M.D."/>
            <person name="Gissendanner C.R."/>
            <person name="Findley A.M."/>
            <person name="Klyczek K."/>
            <person name="Garlena R.A."/>
            <person name="Russell D.A."/>
            <person name="Pope W.H."/>
            <person name="Jacobs-Sera D."/>
            <person name="Hatfull G.F."/>
        </authorList>
    </citation>
    <scope>NUCLEOTIDE SEQUENCE [LARGE SCALE GENOMIC DNA]</scope>
</reference>
<name>A0A411BQS5_9CAUD</name>
<sequence length="425" mass="46173">MTTATLSPAQRRNCVFVRNLGAPTKSYTKQVDDKSGNGGTVEALIVEGKPIFRSGTFSDSMGIEHTWETLHMNQMVDHASLLSSRGIFEDVPVRKGHPDWGGLFSDPVRNAMDELIGYMGNFRTEERVNPADGQTYTYLLADLEILQEDAIKNIKSGLWRNVSAEISTYVTNGNAEYWPVMYGVAYVDIPAVEGLKAQHSKAANQFSIILEEDMGPTPNNPNPPVPNEQGGSGDQNNNGGASNHSAPTPTPAPAAPAFSFSIGGQQTTDFSAVQAHITNIETENNSLKQFKRESVEAGRVAFVNGLVKANKISAADEDKWVEYAKKQDDEGFAQWKAHGGRARNAGHQPPGCRVLAEPRPDPADRRQDRAHRRAQVHRVGAPDGQPHDDRPDHGAALVQGAAAARAVLHPLGSRPPSTRRKKHNG</sequence>
<dbReference type="Proteomes" id="UP000290782">
    <property type="component" value="Segment"/>
</dbReference>
<dbReference type="GeneID" id="55613272"/>
<keyword evidence="2" id="KW-0378">Hydrolase</keyword>
<gene>
    <name evidence="2" type="primary">14</name>
    <name evidence="2" type="ORF">SEA_SOMBRERO_14</name>
</gene>
<feature type="compositionally biased region" description="Low complexity" evidence="1">
    <location>
        <begin position="234"/>
        <end position="247"/>
    </location>
</feature>
<dbReference type="KEGG" id="vg:55613272"/>
<feature type="region of interest" description="Disordered" evidence="1">
    <location>
        <begin position="212"/>
        <end position="261"/>
    </location>
</feature>
<dbReference type="EMBL" id="MK359302">
    <property type="protein sequence ID" value="QAY03975.1"/>
    <property type="molecule type" value="Genomic_DNA"/>
</dbReference>